<evidence type="ECO:0000256" key="1">
    <source>
        <dbReference type="ARBA" id="ARBA00004365"/>
    </source>
</evidence>
<dbReference type="EMBL" id="FOMR01000006">
    <property type="protein sequence ID" value="SFD96908.1"/>
    <property type="molecule type" value="Genomic_DNA"/>
</dbReference>
<dbReference type="AlphaFoldDB" id="A0A1I1WRA9"/>
<feature type="region of interest" description="Disordered" evidence="7">
    <location>
        <begin position="45"/>
        <end position="65"/>
    </location>
</feature>
<evidence type="ECO:0000256" key="2">
    <source>
        <dbReference type="ARBA" id="ARBA00004613"/>
    </source>
</evidence>
<evidence type="ECO:0000256" key="5">
    <source>
        <dbReference type="ARBA" id="ARBA00022525"/>
    </source>
</evidence>
<sequence>MSTFHGLEMAKQALSAQQSALYTTNHNISNANTDGYTRQRVNFETTPSHPSAARNRPEIAGQKGTGVEAGTVQRIRNQFLDHQYRAESSSSEYWNSKSNALTQIENLMNEPSESGLASTMNQFWESLQDLSVNPDDSGVRSVVAQRADSVAETFNYLSDSLTAMRADLKKEIDHKSETANSLIHQINNVNKQVKEIETHGQLANDLYDKRDKLIDELSGIVNIDVDYTKSSETAPDIADGLATVKLADANGKALGAPALVGVSEGEFNYNPIEVDYPPSEFAAPGSLKGLIESYGYNTDDGDTVKGTYPDMLQDLDDLAGKFARKFNDLHNEGADLRGNEGVEEIENFFQIPDGQPAASNIIVNQKILDDPGKIAASSGSGDGDGENAAALADIIEESFTPSYQSLIGELGVKTQEANRMAENTEALKSQVEQQRMSVSSVSLDEEMSNMIKFQHAYNAAARSMTAVDEMIDRIINNMGLVGR</sequence>
<dbReference type="Pfam" id="PF06429">
    <property type="entry name" value="Flg_bbr_C"/>
    <property type="match status" value="1"/>
</dbReference>
<keyword evidence="11" id="KW-0969">Cilium</keyword>
<dbReference type="GO" id="GO:0044780">
    <property type="term" value="P:bacterial-type flagellum assembly"/>
    <property type="evidence" value="ECO:0007669"/>
    <property type="project" value="InterPro"/>
</dbReference>
<dbReference type="SUPFAM" id="SSF64518">
    <property type="entry name" value="Phase 1 flagellin"/>
    <property type="match status" value="1"/>
</dbReference>
<dbReference type="InterPro" id="IPR053927">
    <property type="entry name" value="FlgK_helical"/>
</dbReference>
<feature type="domain" description="Flagellar hook-associated protein FlgK helical" evidence="10">
    <location>
        <begin position="101"/>
        <end position="342"/>
    </location>
</feature>
<dbReference type="GO" id="GO:0005198">
    <property type="term" value="F:structural molecule activity"/>
    <property type="evidence" value="ECO:0007669"/>
    <property type="project" value="InterPro"/>
</dbReference>
<dbReference type="GO" id="GO:0005576">
    <property type="term" value="C:extracellular region"/>
    <property type="evidence" value="ECO:0007669"/>
    <property type="project" value="UniProtKB-SubCell"/>
</dbReference>
<dbReference type="InterPro" id="IPR001444">
    <property type="entry name" value="Flag_bb_rod_N"/>
</dbReference>
<dbReference type="InterPro" id="IPR002371">
    <property type="entry name" value="FlgK"/>
</dbReference>
<dbReference type="PANTHER" id="PTHR30033">
    <property type="entry name" value="FLAGELLAR HOOK-ASSOCIATED PROTEIN 1"/>
    <property type="match status" value="1"/>
</dbReference>
<dbReference type="NCBIfam" id="TIGR02492">
    <property type="entry name" value="flgK_ends"/>
    <property type="match status" value="1"/>
</dbReference>
<comment type="similarity">
    <text evidence="3">Belongs to the flagella basal body rod proteins family.</text>
</comment>
<name>A0A1I1WRA9_9BACI</name>
<dbReference type="PANTHER" id="PTHR30033:SF1">
    <property type="entry name" value="FLAGELLAR HOOK-ASSOCIATED PROTEIN 1"/>
    <property type="match status" value="1"/>
</dbReference>
<keyword evidence="5" id="KW-0964">Secreted</keyword>
<dbReference type="OrthoDB" id="9802553at2"/>
<evidence type="ECO:0000259" key="9">
    <source>
        <dbReference type="Pfam" id="PF06429"/>
    </source>
</evidence>
<accession>A0A1I1WRA9</accession>
<dbReference type="InterPro" id="IPR010930">
    <property type="entry name" value="Flg_bb/hook_C_dom"/>
</dbReference>
<gene>
    <name evidence="11" type="ORF">SAMN05216238_106209</name>
</gene>
<protein>
    <recommendedName>
        <fullName evidence="4">Flagellar hook-associated protein 1</fullName>
    </recommendedName>
</protein>
<feature type="domain" description="Flagellar basal body rod protein N-terminal" evidence="8">
    <location>
        <begin position="8"/>
        <end position="37"/>
    </location>
</feature>
<proteinExistence type="inferred from homology"/>
<dbReference type="Proteomes" id="UP000199474">
    <property type="component" value="Unassembled WGS sequence"/>
</dbReference>
<dbReference type="Pfam" id="PF00460">
    <property type="entry name" value="Flg_bb_rod"/>
    <property type="match status" value="1"/>
</dbReference>
<evidence type="ECO:0000256" key="4">
    <source>
        <dbReference type="ARBA" id="ARBA00016244"/>
    </source>
</evidence>
<evidence type="ECO:0000313" key="11">
    <source>
        <dbReference type="EMBL" id="SFD96908.1"/>
    </source>
</evidence>
<evidence type="ECO:0000259" key="10">
    <source>
        <dbReference type="Pfam" id="PF22638"/>
    </source>
</evidence>
<feature type="domain" description="Flagellar basal-body/hook protein C-terminal" evidence="9">
    <location>
        <begin position="433"/>
        <end position="476"/>
    </location>
</feature>
<evidence type="ECO:0000313" key="12">
    <source>
        <dbReference type="Proteomes" id="UP000199474"/>
    </source>
</evidence>
<reference evidence="12" key="1">
    <citation type="submission" date="2016-10" db="EMBL/GenBank/DDBJ databases">
        <authorList>
            <person name="Varghese N."/>
            <person name="Submissions S."/>
        </authorList>
    </citation>
    <scope>NUCLEOTIDE SEQUENCE [LARGE SCALE GENOMIC DNA]</scope>
    <source>
        <strain evidence="12">DSM 22530</strain>
    </source>
</reference>
<dbReference type="Pfam" id="PF22638">
    <property type="entry name" value="FlgK_D1"/>
    <property type="match status" value="1"/>
</dbReference>
<evidence type="ECO:0000259" key="8">
    <source>
        <dbReference type="Pfam" id="PF00460"/>
    </source>
</evidence>
<organism evidence="11 12">
    <name type="scientific">Lentibacillus persicus</name>
    <dbReference type="NCBI Taxonomy" id="640948"/>
    <lineage>
        <taxon>Bacteria</taxon>
        <taxon>Bacillati</taxon>
        <taxon>Bacillota</taxon>
        <taxon>Bacilli</taxon>
        <taxon>Bacillales</taxon>
        <taxon>Bacillaceae</taxon>
        <taxon>Lentibacillus</taxon>
    </lineage>
</organism>
<dbReference type="GO" id="GO:0009424">
    <property type="term" value="C:bacterial-type flagellum hook"/>
    <property type="evidence" value="ECO:0007669"/>
    <property type="project" value="InterPro"/>
</dbReference>
<evidence type="ECO:0000256" key="6">
    <source>
        <dbReference type="ARBA" id="ARBA00023143"/>
    </source>
</evidence>
<evidence type="ECO:0000256" key="3">
    <source>
        <dbReference type="ARBA" id="ARBA00009677"/>
    </source>
</evidence>
<evidence type="ECO:0000256" key="7">
    <source>
        <dbReference type="SAM" id="MobiDB-lite"/>
    </source>
</evidence>
<keyword evidence="6" id="KW-0975">Bacterial flagellum</keyword>
<dbReference type="STRING" id="640948.SAMN05216238_106209"/>
<dbReference type="RefSeq" id="WP_090084997.1">
    <property type="nucleotide sequence ID" value="NZ_FOMR01000006.1"/>
</dbReference>
<comment type="subcellular location">
    <subcellularLocation>
        <location evidence="1">Bacterial flagellum</location>
    </subcellularLocation>
    <subcellularLocation>
        <location evidence="2">Secreted</location>
    </subcellularLocation>
</comment>
<keyword evidence="11" id="KW-0966">Cell projection</keyword>
<keyword evidence="12" id="KW-1185">Reference proteome</keyword>
<keyword evidence="11" id="KW-0282">Flagellum</keyword>